<evidence type="ECO:0000256" key="1">
    <source>
        <dbReference type="ARBA" id="ARBA00006432"/>
    </source>
</evidence>
<dbReference type="PANTHER" id="PTHR22754:SF32">
    <property type="entry name" value="DISCO-INTERACTING PROTEIN 2"/>
    <property type="match status" value="1"/>
</dbReference>
<feature type="domain" description="Carrier" evidence="9">
    <location>
        <begin position="1018"/>
        <end position="1095"/>
    </location>
</feature>
<evidence type="ECO:0000256" key="2">
    <source>
        <dbReference type="ARBA" id="ARBA00022450"/>
    </source>
</evidence>
<feature type="coiled-coil region" evidence="7">
    <location>
        <begin position="349"/>
        <end position="376"/>
    </location>
</feature>
<dbReference type="InterPro" id="IPR025110">
    <property type="entry name" value="AMP-bd_C"/>
</dbReference>
<dbReference type="PROSITE" id="PS50075">
    <property type="entry name" value="CARRIER"/>
    <property type="match status" value="1"/>
</dbReference>
<dbReference type="SUPFAM" id="SSF56801">
    <property type="entry name" value="Acetyl-CoA synthetase-like"/>
    <property type="match status" value="1"/>
</dbReference>
<dbReference type="InterPro" id="IPR016039">
    <property type="entry name" value="Thiolase-like"/>
</dbReference>
<keyword evidence="7" id="KW-0175">Coiled coil</keyword>
<dbReference type="EMBL" id="CAADFE010000021">
    <property type="protein sequence ID" value="VFJ70126.1"/>
    <property type="molecule type" value="Genomic_DNA"/>
</dbReference>
<dbReference type="InterPro" id="IPR012328">
    <property type="entry name" value="Chalcone/stilbene_synt_C"/>
</dbReference>
<evidence type="ECO:0000256" key="7">
    <source>
        <dbReference type="SAM" id="Coils"/>
    </source>
</evidence>
<keyword evidence="2" id="KW-0596">Phosphopantetheine</keyword>
<dbReference type="PROSITE" id="PS00455">
    <property type="entry name" value="AMP_BINDING"/>
    <property type="match status" value="1"/>
</dbReference>
<evidence type="ECO:0000256" key="5">
    <source>
        <dbReference type="ARBA" id="ARBA00022832"/>
    </source>
</evidence>
<dbReference type="Gene3D" id="3.40.50.12780">
    <property type="entry name" value="N-terminal domain of ligase-like"/>
    <property type="match status" value="1"/>
</dbReference>
<keyword evidence="3" id="KW-0597">Phosphoprotein</keyword>
<evidence type="ECO:0000256" key="3">
    <source>
        <dbReference type="ARBA" id="ARBA00022553"/>
    </source>
</evidence>
<dbReference type="GO" id="GO:0070566">
    <property type="term" value="F:adenylyltransferase activity"/>
    <property type="evidence" value="ECO:0007669"/>
    <property type="project" value="TreeGrafter"/>
</dbReference>
<organism evidence="10">
    <name type="scientific">Candidatus Kentrum sp. FW</name>
    <dbReference type="NCBI Taxonomy" id="2126338"/>
    <lineage>
        <taxon>Bacteria</taxon>
        <taxon>Pseudomonadati</taxon>
        <taxon>Pseudomonadota</taxon>
        <taxon>Gammaproteobacteria</taxon>
        <taxon>Candidatus Kentrum</taxon>
    </lineage>
</organism>
<dbReference type="InterPro" id="IPR040097">
    <property type="entry name" value="FAAL/FAAC"/>
</dbReference>
<accession>A0A450TQ29</accession>
<dbReference type="GO" id="GO:0005886">
    <property type="term" value="C:plasma membrane"/>
    <property type="evidence" value="ECO:0007669"/>
    <property type="project" value="TreeGrafter"/>
</dbReference>
<dbReference type="Gene3D" id="3.40.47.10">
    <property type="match status" value="2"/>
</dbReference>
<dbReference type="SMART" id="SM00823">
    <property type="entry name" value="PKS_PP"/>
    <property type="match status" value="1"/>
</dbReference>
<dbReference type="Pfam" id="PF23024">
    <property type="entry name" value="AMP-dom_DIP2-like"/>
    <property type="match status" value="1"/>
</dbReference>
<dbReference type="InterPro" id="IPR036736">
    <property type="entry name" value="ACP-like_sf"/>
</dbReference>
<dbReference type="GO" id="GO:0071766">
    <property type="term" value="P:Actinobacterium-type cell wall biogenesis"/>
    <property type="evidence" value="ECO:0007669"/>
    <property type="project" value="UniProtKB-ARBA"/>
</dbReference>
<dbReference type="CDD" id="cd05931">
    <property type="entry name" value="FAAL"/>
    <property type="match status" value="1"/>
</dbReference>
<evidence type="ECO:0000313" key="10">
    <source>
        <dbReference type="EMBL" id="VFJ70126.1"/>
    </source>
</evidence>
<dbReference type="GO" id="GO:0006633">
    <property type="term" value="P:fatty acid biosynthetic process"/>
    <property type="evidence" value="ECO:0007669"/>
    <property type="project" value="TreeGrafter"/>
</dbReference>
<dbReference type="InterPro" id="IPR020845">
    <property type="entry name" value="AMP-binding_CS"/>
</dbReference>
<dbReference type="InterPro" id="IPR020806">
    <property type="entry name" value="PKS_PP-bd"/>
</dbReference>
<keyword evidence="4 10" id="KW-0436">Ligase</keyword>
<keyword evidence="6" id="KW-0443">Lipid metabolism</keyword>
<dbReference type="PANTHER" id="PTHR22754">
    <property type="entry name" value="DISCO-INTERACTING PROTEIN 2 DIP2 -RELATED"/>
    <property type="match status" value="1"/>
</dbReference>
<gene>
    <name evidence="10" type="ORF">BECKFW1821C_GA0114237_102121</name>
</gene>
<evidence type="ECO:0000256" key="8">
    <source>
        <dbReference type="SAM" id="MobiDB-lite"/>
    </source>
</evidence>
<dbReference type="InterPro" id="IPR000873">
    <property type="entry name" value="AMP-dep_synth/lig_dom"/>
</dbReference>
<evidence type="ECO:0000259" key="9">
    <source>
        <dbReference type="PROSITE" id="PS50075"/>
    </source>
</evidence>
<dbReference type="Pfam" id="PF00195">
    <property type="entry name" value="Chal_sti_synt_N"/>
    <property type="match status" value="1"/>
</dbReference>
<dbReference type="InterPro" id="IPR001099">
    <property type="entry name" value="Chalcone/stilbene_synt_N"/>
</dbReference>
<feature type="region of interest" description="Disordered" evidence="8">
    <location>
        <begin position="1100"/>
        <end position="1120"/>
    </location>
</feature>
<feature type="compositionally biased region" description="Low complexity" evidence="8">
    <location>
        <begin position="1004"/>
        <end position="1017"/>
    </location>
</feature>
<protein>
    <submittedName>
        <fullName evidence="10">Acyl-CoA synthetase (AMP-forming)/AMP-acid ligase II</fullName>
    </submittedName>
</protein>
<dbReference type="Gene3D" id="1.10.1200.10">
    <property type="entry name" value="ACP-like"/>
    <property type="match status" value="1"/>
</dbReference>
<comment type="similarity">
    <text evidence="1">Belongs to the ATP-dependent AMP-binding enzyme family.</text>
</comment>
<dbReference type="Pfam" id="PF00550">
    <property type="entry name" value="PP-binding"/>
    <property type="match status" value="1"/>
</dbReference>
<dbReference type="SUPFAM" id="SSF53901">
    <property type="entry name" value="Thiolase-like"/>
    <property type="match status" value="2"/>
</dbReference>
<dbReference type="SMART" id="SM01294">
    <property type="entry name" value="PKS_PP_betabranch"/>
    <property type="match status" value="1"/>
</dbReference>
<feature type="region of interest" description="Disordered" evidence="8">
    <location>
        <begin position="990"/>
        <end position="1020"/>
    </location>
</feature>
<reference evidence="10" key="1">
    <citation type="submission" date="2019-02" db="EMBL/GenBank/DDBJ databases">
        <authorList>
            <person name="Gruber-Vodicka R. H."/>
            <person name="Seah K. B. B."/>
        </authorList>
    </citation>
    <scope>NUCLEOTIDE SEQUENCE</scope>
    <source>
        <strain evidence="10">BECK_BZ131</strain>
    </source>
</reference>
<dbReference type="GO" id="GO:0016746">
    <property type="term" value="F:acyltransferase activity"/>
    <property type="evidence" value="ECO:0007669"/>
    <property type="project" value="InterPro"/>
</dbReference>
<sequence length="1120" mass="124038">MNRQEAHIAGTGTAFPYPVPTAYYQEMDAKIRKLHGVPEFVIETLRLLFEGSGIRFTHTVCPHWLPENKSPSDYPDIQDVVLQEDIFTPYNYIPPFWKRMSVFKAILGKLGTKAARNAIADWGGDPQDITHIFTTCTGGWTEPGLPGMLIRELGLRYDCQKAELNFNGCFCGATCLRLGRDAIRAGDGKAVLIVALEVASLHYDPRLTDMDDLVPHVIFKDGAAAVILAREGPWRYKKTGMSIVPDTADRMTFEPPVRPGSATYRMHLDKDVGAELDIYFREGSGAEILGKVYEDTSKPPPKLGIHPGGIRILEGMKRPLVEHGWPEDGLDASFETLFSYGNLGSAAMLAVMDRLLKAHKEERTDATEEKRELVTMAFGPGVTVEWALLEEVAYRRDTKVVTTHDHDPDIHNADARIPAGHVFDNHRSTPATTLVELLRYRAQAQPDKITYTFLKDGEVEEASLTYGQLDLQARAIAARLQEIATPGDRALLLYPSGLEFISAFFGCLYAGVVAVPTYPPRRNRPDPRFWAIAGDAGASVVLTTASILPDPDARSLKTPALRNSHWLATDGSDTGAASSWQTPNIQSDTLAFLQYTSGSTGTPRGVMVSHGNLLYNEEMLRLGFGHTEGNGVGVGWLPLFHDMGLIGNTLQAVYVGSPIILMSPMAFLQKPLCWLRAISRYRATTSGGPNFAYDLCVEKTTPEQRAGLDLGSWTLAFNGAEPIRPETLERFTEAFAPYGFRREAFYPCYGMAETVLFVSGGSRDAPPVVHEASFEKNRGVGMPGATRKFVGCGRTWLEQEIIVVDQGSLVPCPDGQTGEIWVRGKNVARGYWNRPEETRETFHVHLTDSGEGPFLRTGDLGFVKDGELFVTGRLKDLIIIHGQNYYPQDMEHTVEKSHDALAANSGAAFSLEGEGEEKLVIAQEVQRAHLRRLNTEVVFEAIREAVSRQHELPIHAILLLKPGQLPRTSSGKVQRRACRERFLAGDLETVDTWQQSESEKSTLSDPIPSETTPSSTDTADDTIRDWLIDKIAKSANTLPKEIDTHHTFTYYGLDSIAAIELTRELNEWLGQEFPPTLAYDHPIIEDLIRHLTMSVTEIPAVERGNSGDNARNGTEHEKRD</sequence>
<dbReference type="FunFam" id="3.40.50.12780:FF:000013">
    <property type="entry name" value="Long-chain-fatty-acid--AMP ligase FadD32"/>
    <property type="match status" value="1"/>
</dbReference>
<dbReference type="Pfam" id="PF00501">
    <property type="entry name" value="AMP-binding"/>
    <property type="match status" value="1"/>
</dbReference>
<dbReference type="Pfam" id="PF02797">
    <property type="entry name" value="Chal_sti_synt_C"/>
    <property type="match status" value="1"/>
</dbReference>
<dbReference type="Gene3D" id="3.30.300.30">
    <property type="match status" value="1"/>
</dbReference>
<dbReference type="InterPro" id="IPR042099">
    <property type="entry name" value="ANL_N_sf"/>
</dbReference>
<evidence type="ECO:0000256" key="6">
    <source>
        <dbReference type="ARBA" id="ARBA00023098"/>
    </source>
</evidence>
<keyword evidence="5" id="KW-0276">Fatty acid metabolism</keyword>
<dbReference type="GO" id="GO:0016874">
    <property type="term" value="F:ligase activity"/>
    <property type="evidence" value="ECO:0007669"/>
    <property type="project" value="UniProtKB-KW"/>
</dbReference>
<name>A0A450TQ29_9GAMM</name>
<dbReference type="GO" id="GO:0031177">
    <property type="term" value="F:phosphopantetheine binding"/>
    <property type="evidence" value="ECO:0007669"/>
    <property type="project" value="InterPro"/>
</dbReference>
<proteinExistence type="inferred from homology"/>
<dbReference type="InterPro" id="IPR045851">
    <property type="entry name" value="AMP-bd_C_sf"/>
</dbReference>
<dbReference type="SUPFAM" id="SSF47336">
    <property type="entry name" value="ACP-like"/>
    <property type="match status" value="1"/>
</dbReference>
<dbReference type="AlphaFoldDB" id="A0A450TQ29"/>
<evidence type="ECO:0000256" key="4">
    <source>
        <dbReference type="ARBA" id="ARBA00022598"/>
    </source>
</evidence>
<dbReference type="InterPro" id="IPR009081">
    <property type="entry name" value="PP-bd_ACP"/>
</dbReference>